<dbReference type="AlphaFoldDB" id="A0A0W0F661"/>
<name>A0A0W0F661_MONRR</name>
<gene>
    <name evidence="2" type="ORF">WG66_15609</name>
</gene>
<dbReference type="Proteomes" id="UP000054988">
    <property type="component" value="Unassembled WGS sequence"/>
</dbReference>
<comment type="caution">
    <text evidence="2">The sequence shown here is derived from an EMBL/GenBank/DDBJ whole genome shotgun (WGS) entry which is preliminary data.</text>
</comment>
<proteinExistence type="predicted"/>
<evidence type="ECO:0000313" key="2">
    <source>
        <dbReference type="EMBL" id="KTB31807.1"/>
    </source>
</evidence>
<evidence type="ECO:0000256" key="1">
    <source>
        <dbReference type="SAM" id="MobiDB-lite"/>
    </source>
</evidence>
<reference evidence="2 3" key="1">
    <citation type="submission" date="2015-12" db="EMBL/GenBank/DDBJ databases">
        <title>Draft genome sequence of Moniliophthora roreri, the causal agent of frosty pod rot of cacao.</title>
        <authorList>
            <person name="Aime M.C."/>
            <person name="Diaz-Valderrama J.R."/>
            <person name="Kijpornyongpan T."/>
            <person name="Phillips-Mora W."/>
        </authorList>
    </citation>
    <scope>NUCLEOTIDE SEQUENCE [LARGE SCALE GENOMIC DNA]</scope>
    <source>
        <strain evidence="2 3">MCA 2952</strain>
    </source>
</reference>
<accession>A0A0W0F661</accession>
<dbReference type="EMBL" id="LATX01002288">
    <property type="protein sequence ID" value="KTB31807.1"/>
    <property type="molecule type" value="Genomic_DNA"/>
</dbReference>
<evidence type="ECO:0000313" key="3">
    <source>
        <dbReference type="Proteomes" id="UP000054988"/>
    </source>
</evidence>
<sequence length="703" mass="80492">MPFIQECSDFELHNNHITVVEGSQYNNTQIIHNNQVQVVRQERRKLTIWDEFRRIRMGDIKLIEELGDSNVWVHDHENKNKWKVARRIMSIARVYGSNTDTEFLCAKYSGPGAFKAFKRDFDEYSAIRHLNVAQLFAYNDSQYGLPTLIFYDALIPLGHVLSRSKKVQRALELYFRFQRDIFQKTDGGGFIVCLFQLEDYFSLNIDGGNLKVTNEIWIEPRSGAIRRGPYVASPYTITGLRNAPSTSCLDPLSIQTYSDTNTVINYLIRILPADIILKSVSDQGKHNQEWLTAVKVWPYLASSLWKRNQWYIIARWTGLARYARTWTIITGGREVVMKDGSVRFQFPDHIYLINSLWLQYECFIDVRTAWLAQAHSVFSQLGIREEEWEEYSLNTRFVLYFSPIQVHTYGEENTDIASNKPTPFLFVRPVPRLSDDETMWRSWAESAKYFWSFDPFGQKEMSESTRVSLGLPSFETQIEVQFTSWDCCAYKLMERLQIFKDFDPVTTDYARSLGYPILEAVGDDDRFQELGEFESNDGLSTSEDKESMAVDHNSPCPDNASHDVIPPPRLDDTPINKIPDAETDEEGTVGNKRKSKSASSGNTRCKFHTDHDDSECGGYRTSKGFDPKMTDHALSLGGSSMQVVGDKDQPQDLEDSVSSTTIADILESYNDLNADDDCTSNEGFESDEEIVLYPRSNGVAAVK</sequence>
<feature type="region of interest" description="Disordered" evidence="1">
    <location>
        <begin position="535"/>
        <end position="614"/>
    </location>
</feature>
<protein>
    <submittedName>
        <fullName evidence="2">Uncharacterized protein</fullName>
    </submittedName>
</protein>
<organism evidence="2 3">
    <name type="scientific">Moniliophthora roreri</name>
    <name type="common">Frosty pod rot fungus</name>
    <name type="synonym">Monilia roreri</name>
    <dbReference type="NCBI Taxonomy" id="221103"/>
    <lineage>
        <taxon>Eukaryota</taxon>
        <taxon>Fungi</taxon>
        <taxon>Dikarya</taxon>
        <taxon>Basidiomycota</taxon>
        <taxon>Agaricomycotina</taxon>
        <taxon>Agaricomycetes</taxon>
        <taxon>Agaricomycetidae</taxon>
        <taxon>Agaricales</taxon>
        <taxon>Marasmiineae</taxon>
        <taxon>Marasmiaceae</taxon>
        <taxon>Moniliophthora</taxon>
    </lineage>
</organism>